<protein>
    <recommendedName>
        <fullName evidence="3">Lipoprotein</fullName>
    </recommendedName>
</protein>
<evidence type="ECO:0000313" key="2">
    <source>
        <dbReference type="Proteomes" id="UP001596302"/>
    </source>
</evidence>
<accession>A0ABW1J143</accession>
<reference evidence="2" key="1">
    <citation type="journal article" date="2019" name="Int. J. Syst. Evol. Microbiol.">
        <title>The Global Catalogue of Microorganisms (GCM) 10K type strain sequencing project: providing services to taxonomists for standard genome sequencing and annotation.</title>
        <authorList>
            <consortium name="The Broad Institute Genomics Platform"/>
            <consortium name="The Broad Institute Genome Sequencing Center for Infectious Disease"/>
            <person name="Wu L."/>
            <person name="Ma J."/>
        </authorList>
    </citation>
    <scope>NUCLEOTIDE SEQUENCE [LARGE SCALE GENOMIC DNA]</scope>
    <source>
        <strain evidence="2">CCM 8391</strain>
    </source>
</reference>
<evidence type="ECO:0000313" key="1">
    <source>
        <dbReference type="EMBL" id="MFC5994544.1"/>
    </source>
</evidence>
<dbReference type="EMBL" id="JBHSQW010000023">
    <property type="protein sequence ID" value="MFC5994544.1"/>
    <property type="molecule type" value="Genomic_DNA"/>
</dbReference>
<dbReference type="RefSeq" id="WP_379584568.1">
    <property type="nucleotide sequence ID" value="NZ_JBHSQW010000023.1"/>
</dbReference>
<dbReference type="Proteomes" id="UP001596302">
    <property type="component" value="Unassembled WGS sequence"/>
</dbReference>
<proteinExistence type="predicted"/>
<name>A0ABW1J143_9PSEU</name>
<comment type="caution">
    <text evidence="1">The sequence shown here is derived from an EMBL/GenBank/DDBJ whole genome shotgun (WGS) entry which is preliminary data.</text>
</comment>
<organism evidence="1 2">
    <name type="scientific">Pseudonocardia hispaniensis</name>
    <dbReference type="NCBI Taxonomy" id="904933"/>
    <lineage>
        <taxon>Bacteria</taxon>
        <taxon>Bacillati</taxon>
        <taxon>Actinomycetota</taxon>
        <taxon>Actinomycetes</taxon>
        <taxon>Pseudonocardiales</taxon>
        <taxon>Pseudonocardiaceae</taxon>
        <taxon>Pseudonocardia</taxon>
    </lineage>
</organism>
<gene>
    <name evidence="1" type="ORF">ACFQE5_10010</name>
</gene>
<evidence type="ECO:0008006" key="3">
    <source>
        <dbReference type="Google" id="ProtNLM"/>
    </source>
</evidence>
<sequence>MRVRSSIGAATVALSLLTAGCGGSGDAETIAWAGTVCGSYVSFREALTAAAPTATAADHAQQVRQLSAFADNAVLAAQRAIADIGAAEAPAVDGAADFAATLTRRLTQIQTTFATAKIQIEAAPDQTALAQSIAPLQNLTNLPDPTEDLAANAELRQAVDAAPNCQRLRAGSG</sequence>
<dbReference type="PROSITE" id="PS51257">
    <property type="entry name" value="PROKAR_LIPOPROTEIN"/>
    <property type="match status" value="1"/>
</dbReference>
<keyword evidence="2" id="KW-1185">Reference proteome</keyword>